<dbReference type="InterPro" id="IPR011008">
    <property type="entry name" value="Dimeric_a/b-barrel"/>
</dbReference>
<evidence type="ECO:0000313" key="3">
    <source>
        <dbReference type="Proteomes" id="UP000319353"/>
    </source>
</evidence>
<evidence type="ECO:0000259" key="1">
    <source>
        <dbReference type="Pfam" id="PF01037"/>
    </source>
</evidence>
<dbReference type="Gene3D" id="3.30.70.920">
    <property type="match status" value="1"/>
</dbReference>
<feature type="domain" description="Transcription regulator AsnC/Lrp ligand binding" evidence="1">
    <location>
        <begin position="113"/>
        <end position="173"/>
    </location>
</feature>
<dbReference type="InterPro" id="IPR019887">
    <property type="entry name" value="Tscrpt_reg_AsnC/Lrp_C"/>
</dbReference>
<dbReference type="Pfam" id="PF01037">
    <property type="entry name" value="AsnC_trans_reg"/>
    <property type="match status" value="1"/>
</dbReference>
<sequence>MLDVSHLIRYPGSNIQDRFVQGPHGLSPPIGNCPVSSGLASVTHTATLVWPLGTGLTLPRKAVGLRCYRLSSYRDRGNVSMRAMSRGPDSSPPNSLAMAEVAYLLIVLDRGTPVAVAREVRKVPGVVDAHVTMGDFDVIALVEHVETKGFPTVAAAVQQIEGVSKVVTCVVVNP</sequence>
<comment type="caution">
    <text evidence="2">The sequence shown here is derived from an EMBL/GenBank/DDBJ whole genome shotgun (WGS) entry which is preliminary data.</text>
</comment>
<gene>
    <name evidence="2" type="ORF">E6H01_10260</name>
</gene>
<accession>A0A537KWM1</accession>
<dbReference type="AlphaFoldDB" id="A0A537KWM1"/>
<protein>
    <submittedName>
        <fullName evidence="2">Lrp/AsnC family transcriptional regulator</fullName>
    </submittedName>
</protein>
<dbReference type="Proteomes" id="UP000319353">
    <property type="component" value="Unassembled WGS sequence"/>
</dbReference>
<organism evidence="2 3">
    <name type="scientific">Candidatus Segetimicrobium genomatis</name>
    <dbReference type="NCBI Taxonomy" id="2569760"/>
    <lineage>
        <taxon>Bacteria</taxon>
        <taxon>Bacillati</taxon>
        <taxon>Candidatus Sysuimicrobiota</taxon>
        <taxon>Candidatus Sysuimicrobiia</taxon>
        <taxon>Candidatus Sysuimicrobiales</taxon>
        <taxon>Candidatus Segetimicrobiaceae</taxon>
        <taxon>Candidatus Segetimicrobium</taxon>
    </lineage>
</organism>
<dbReference type="EMBL" id="VBAL01000124">
    <property type="protein sequence ID" value="TMJ00129.1"/>
    <property type="molecule type" value="Genomic_DNA"/>
</dbReference>
<proteinExistence type="predicted"/>
<name>A0A537KWM1_9BACT</name>
<evidence type="ECO:0000313" key="2">
    <source>
        <dbReference type="EMBL" id="TMJ00129.1"/>
    </source>
</evidence>
<dbReference type="SUPFAM" id="SSF54909">
    <property type="entry name" value="Dimeric alpha+beta barrel"/>
    <property type="match status" value="1"/>
</dbReference>
<reference evidence="2 3" key="1">
    <citation type="journal article" date="2019" name="Nat. Microbiol.">
        <title>Mediterranean grassland soil C-N compound turnover is dependent on rainfall and depth, and is mediated by genomically divergent microorganisms.</title>
        <authorList>
            <person name="Diamond S."/>
            <person name="Andeer P.F."/>
            <person name="Li Z."/>
            <person name="Crits-Christoph A."/>
            <person name="Burstein D."/>
            <person name="Anantharaman K."/>
            <person name="Lane K.R."/>
            <person name="Thomas B.C."/>
            <person name="Pan C."/>
            <person name="Northen T.R."/>
            <person name="Banfield J.F."/>
        </authorList>
    </citation>
    <scope>NUCLEOTIDE SEQUENCE [LARGE SCALE GENOMIC DNA]</scope>
    <source>
        <strain evidence="2">NP_4</strain>
    </source>
</reference>